<evidence type="ECO:0000256" key="1">
    <source>
        <dbReference type="SAM" id="MobiDB-lite"/>
    </source>
</evidence>
<organism evidence="3 4">
    <name type="scientific">Caerostris extrusa</name>
    <name type="common">Bark spider</name>
    <name type="synonym">Caerostris bankana</name>
    <dbReference type="NCBI Taxonomy" id="172846"/>
    <lineage>
        <taxon>Eukaryota</taxon>
        <taxon>Metazoa</taxon>
        <taxon>Ecdysozoa</taxon>
        <taxon>Arthropoda</taxon>
        <taxon>Chelicerata</taxon>
        <taxon>Arachnida</taxon>
        <taxon>Araneae</taxon>
        <taxon>Araneomorphae</taxon>
        <taxon>Entelegynae</taxon>
        <taxon>Araneoidea</taxon>
        <taxon>Araneidae</taxon>
        <taxon>Caerostris</taxon>
    </lineage>
</organism>
<sequence length="362" mass="39773">MQYAGPDLAAKNQIVVPNTSPQEKNCIFTSEDSRKSCPNWKKLLICGAATVVISVIILLCVFAATGIIYSKNTRYESGHSLPSVDTIAHAGASWPRTSSSSKVPHKSSQDSLPNTTSKTELDTVTRAPSTVSLKVPLMNDSSHSQTIVPNALVGEFTIIDENFTYDLNDNTSRGYMVLANNLETESIQGHLMLRTSGTLPVLLLYCYVTSYKNGKTIIWPGSIKVKFLVLWNSDQDAFDECRIQKGGCTFDCSWNYDTLIKTCTCSQNMYLLPDGRSCAPISETSSISSSTPAAVTLQEEFFSTVKPTESPMVVTTQPSRPFWHPVQEITTTSKPTTTSTNPEEENSETTEIPYTENIDSKI</sequence>
<feature type="region of interest" description="Disordered" evidence="1">
    <location>
        <begin position="94"/>
        <end position="121"/>
    </location>
</feature>
<dbReference type="AlphaFoldDB" id="A0AAV4RSY0"/>
<feature type="region of interest" description="Disordered" evidence="1">
    <location>
        <begin position="328"/>
        <end position="362"/>
    </location>
</feature>
<evidence type="ECO:0000256" key="2">
    <source>
        <dbReference type="SAM" id="Phobius"/>
    </source>
</evidence>
<keyword evidence="2" id="KW-0812">Transmembrane</keyword>
<keyword evidence="4" id="KW-1185">Reference proteome</keyword>
<proteinExistence type="predicted"/>
<gene>
    <name evidence="3" type="primary">LRP8</name>
    <name evidence="3" type="ORF">CEXT_182901</name>
</gene>
<protein>
    <submittedName>
        <fullName evidence="3">Low-density lipoprotein receptor-related protein 8</fullName>
    </submittedName>
</protein>
<dbReference type="Proteomes" id="UP001054945">
    <property type="component" value="Unassembled WGS sequence"/>
</dbReference>
<accession>A0AAV4RSY0</accession>
<name>A0AAV4RSY0_CAEEX</name>
<keyword evidence="3" id="KW-0675">Receptor</keyword>
<keyword evidence="3" id="KW-0449">Lipoprotein</keyword>
<dbReference type="Gene3D" id="2.10.25.10">
    <property type="entry name" value="Laminin"/>
    <property type="match status" value="1"/>
</dbReference>
<keyword evidence="2" id="KW-1133">Transmembrane helix</keyword>
<keyword evidence="2" id="KW-0472">Membrane</keyword>
<evidence type="ECO:0000313" key="4">
    <source>
        <dbReference type="Proteomes" id="UP001054945"/>
    </source>
</evidence>
<feature type="transmembrane region" description="Helical" evidence="2">
    <location>
        <begin position="43"/>
        <end position="69"/>
    </location>
</feature>
<comment type="caution">
    <text evidence="3">The sequence shown here is derived from an EMBL/GenBank/DDBJ whole genome shotgun (WGS) entry which is preliminary data.</text>
</comment>
<dbReference type="EMBL" id="BPLR01008457">
    <property type="protein sequence ID" value="GIY24840.1"/>
    <property type="molecule type" value="Genomic_DNA"/>
</dbReference>
<reference evidence="3 4" key="1">
    <citation type="submission" date="2021-06" db="EMBL/GenBank/DDBJ databases">
        <title>Caerostris extrusa draft genome.</title>
        <authorList>
            <person name="Kono N."/>
            <person name="Arakawa K."/>
        </authorList>
    </citation>
    <scope>NUCLEOTIDE SEQUENCE [LARGE SCALE GENOMIC DNA]</scope>
</reference>
<evidence type="ECO:0000313" key="3">
    <source>
        <dbReference type="EMBL" id="GIY24840.1"/>
    </source>
</evidence>
<feature type="compositionally biased region" description="Low complexity" evidence="1">
    <location>
        <begin position="328"/>
        <end position="341"/>
    </location>
</feature>